<evidence type="ECO:0000313" key="14">
    <source>
        <dbReference type="Proteomes" id="UP000467387"/>
    </source>
</evidence>
<reference evidence="9" key="2">
    <citation type="submission" date="2023-10" db="EMBL/GenBank/DDBJ databases">
        <title>Supernatant from a Refined Defined Microbial Community Protects Mice from Clostridioides difficile Infection.</title>
        <authorList>
            <person name="Douchant K."/>
            <person name="He S.-M."/>
            <person name="Noordhof C."/>
            <person name="Greenlaw J."/>
            <person name="Schroeter K."/>
            <person name="Vancuren S.J."/>
            <person name="Sjaarda C."/>
            <person name="Allen-Vercoe E."/>
            <person name="Gloor G.B."/>
            <person name="Vanner S.J."/>
            <person name="Petrof E.O."/>
            <person name="Sheth P.M."/>
            <person name="Guzman M."/>
        </authorList>
    </citation>
    <scope>NUCLEOTIDE SEQUENCE</scope>
    <source>
        <strain evidence="9">16-6-I_4_FM</strain>
    </source>
</reference>
<evidence type="ECO:0000313" key="9">
    <source>
        <dbReference type="EMBL" id="MDW7546753.1"/>
    </source>
</evidence>
<evidence type="ECO:0000313" key="13">
    <source>
        <dbReference type="Proteomes" id="UP000461165"/>
    </source>
</evidence>
<dbReference type="EMBL" id="WDRM01000028">
    <property type="protein sequence ID" value="KAB7335430.1"/>
    <property type="molecule type" value="Genomic_DNA"/>
</dbReference>
<dbReference type="EMBL" id="WDRC01000028">
    <property type="protein sequence ID" value="KAB7357237.1"/>
    <property type="molecule type" value="Genomic_DNA"/>
</dbReference>
<dbReference type="RefSeq" id="WP_032684878.1">
    <property type="nucleotide sequence ID" value="NZ_AP031422.1"/>
</dbReference>
<gene>
    <name evidence="8" type="ORF">GBB40_07585</name>
    <name evidence="7" type="ORF">GBB63_09670</name>
    <name evidence="6" type="ORF">GBB73_09785</name>
    <name evidence="5" type="ORF">GBC97_08725</name>
    <name evidence="4" type="ORF">GBI83_05875</name>
    <name evidence="3" type="ORF">GBI87_01340</name>
    <name evidence="2" type="ORF">GBK08_08835</name>
    <name evidence="9" type="ORF">SCX10_07965</name>
</gene>
<sequence length="69" mass="7925">MNDWFKERGIGQEQVAATLNVSVSTVSRIVNYKRDLSMRRAMILHTEYGIPFDVMYPSQLSEGEGVFVR</sequence>
<evidence type="ECO:0000313" key="11">
    <source>
        <dbReference type="Proteomes" id="UP000432196"/>
    </source>
</evidence>
<feature type="domain" description="HTH cro/C1-type" evidence="1">
    <location>
        <begin position="6"/>
        <end position="55"/>
    </location>
</feature>
<organism evidence="6 10">
    <name type="scientific">Bifidobacterium longum</name>
    <dbReference type="NCBI Taxonomy" id="216816"/>
    <lineage>
        <taxon>Bacteria</taxon>
        <taxon>Bacillati</taxon>
        <taxon>Actinomycetota</taxon>
        <taxon>Actinomycetes</taxon>
        <taxon>Bifidobacteriales</taxon>
        <taxon>Bifidobacteriaceae</taxon>
        <taxon>Bifidobacterium</taxon>
    </lineage>
</organism>
<dbReference type="Pfam" id="PF01381">
    <property type="entry name" value="HTH_3"/>
    <property type="match status" value="1"/>
</dbReference>
<evidence type="ECO:0000313" key="3">
    <source>
        <dbReference type="EMBL" id="KAB7057734.1"/>
    </source>
</evidence>
<reference evidence="10 11" key="1">
    <citation type="journal article" date="2019" name="Nat. Med.">
        <title>A library of human gut bacterial isolates paired with longitudinal multiomics data enables mechanistic microbiome research.</title>
        <authorList>
            <person name="Poyet M."/>
            <person name="Groussin M."/>
            <person name="Gibbons S.M."/>
            <person name="Avila-Pacheco J."/>
            <person name="Jiang X."/>
            <person name="Kearney S.M."/>
            <person name="Perrotta A.R."/>
            <person name="Berdy B."/>
            <person name="Zhao S."/>
            <person name="Lieberman T.D."/>
            <person name="Swanson P.K."/>
            <person name="Smith M."/>
            <person name="Roesemann S."/>
            <person name="Alexander J.E."/>
            <person name="Rich S.A."/>
            <person name="Livny J."/>
            <person name="Vlamakis H."/>
            <person name="Clish C."/>
            <person name="Bullock K."/>
            <person name="Deik A."/>
            <person name="Scott J."/>
            <person name="Pierce K.A."/>
            <person name="Xavier R.J."/>
            <person name="Alm E.J."/>
        </authorList>
    </citation>
    <scope>NUCLEOTIDE SEQUENCE [LARGE SCALE GENOMIC DNA]</scope>
    <source>
        <strain evidence="5 13">BIOML-A166</strain>
        <strain evidence="4 11">BIOML-A201</strain>
        <strain evidence="3 14">BIOML-A210</strain>
        <strain evidence="2 16">BIOML-A320</strain>
        <strain evidence="8 15">BIOML-A37</strain>
        <strain evidence="7 12">BIOML-A55</strain>
        <strain evidence="6 10">BIOML-A65</strain>
    </source>
</reference>
<dbReference type="Proteomes" id="UP001272183">
    <property type="component" value="Unassembled WGS sequence"/>
</dbReference>
<dbReference type="Proteomes" id="UP000467387">
    <property type="component" value="Unassembled WGS sequence"/>
</dbReference>
<proteinExistence type="predicted"/>
<evidence type="ECO:0000313" key="12">
    <source>
        <dbReference type="Proteomes" id="UP000460881"/>
    </source>
</evidence>
<dbReference type="Gene3D" id="1.10.260.40">
    <property type="entry name" value="lambda repressor-like DNA-binding domains"/>
    <property type="match status" value="1"/>
</dbReference>
<evidence type="ECO:0000313" key="16">
    <source>
        <dbReference type="Proteomes" id="UP000478746"/>
    </source>
</evidence>
<dbReference type="EMBL" id="WDQK01000016">
    <property type="protein sequence ID" value="KAB7394714.1"/>
    <property type="molecule type" value="Genomic_DNA"/>
</dbReference>
<dbReference type="SUPFAM" id="SSF47413">
    <property type="entry name" value="lambda repressor-like DNA-binding domains"/>
    <property type="match status" value="1"/>
</dbReference>
<dbReference type="Proteomes" id="UP000460881">
    <property type="component" value="Unassembled WGS sequence"/>
</dbReference>
<evidence type="ECO:0000259" key="1">
    <source>
        <dbReference type="PROSITE" id="PS50943"/>
    </source>
</evidence>
<dbReference type="EMBL" id="WDVF01000017">
    <property type="protein sequence ID" value="KAB7133824.1"/>
    <property type="molecule type" value="Genomic_DNA"/>
</dbReference>
<evidence type="ECO:0000313" key="8">
    <source>
        <dbReference type="EMBL" id="KAB7394714.1"/>
    </source>
</evidence>
<evidence type="ECO:0000313" key="10">
    <source>
        <dbReference type="Proteomes" id="UP000430971"/>
    </source>
</evidence>
<dbReference type="EMBL" id="WEAY01000017">
    <property type="protein sequence ID" value="KAB6837039.1"/>
    <property type="molecule type" value="Genomic_DNA"/>
</dbReference>
<evidence type="ECO:0000313" key="4">
    <source>
        <dbReference type="EMBL" id="KAB7072904.1"/>
    </source>
</evidence>
<protein>
    <submittedName>
        <fullName evidence="6">Helix-turn-helix transcriptional regulator</fullName>
    </submittedName>
</protein>
<dbReference type="SMART" id="SM00530">
    <property type="entry name" value="HTH_XRE"/>
    <property type="match status" value="1"/>
</dbReference>
<name>A0A133LCF0_BIFLN</name>
<dbReference type="Proteomes" id="UP000432196">
    <property type="component" value="Unassembled WGS sequence"/>
</dbReference>
<evidence type="ECO:0000313" key="6">
    <source>
        <dbReference type="EMBL" id="KAB7335430.1"/>
    </source>
</evidence>
<dbReference type="EMBL" id="WDWL01000006">
    <property type="protein sequence ID" value="KAB7072904.1"/>
    <property type="molecule type" value="Genomic_DNA"/>
</dbReference>
<dbReference type="InterPro" id="IPR010982">
    <property type="entry name" value="Lambda_DNA-bd_dom_sf"/>
</dbReference>
<evidence type="ECO:0000313" key="7">
    <source>
        <dbReference type="EMBL" id="KAB7357237.1"/>
    </source>
</evidence>
<dbReference type="AlphaFoldDB" id="A0A133LCF0"/>
<dbReference type="Proteomes" id="UP000478746">
    <property type="component" value="Unassembled WGS sequence"/>
</dbReference>
<accession>A0A133LCF0</accession>
<dbReference type="PROSITE" id="PS50943">
    <property type="entry name" value="HTH_CROC1"/>
    <property type="match status" value="1"/>
</dbReference>
<dbReference type="Proteomes" id="UP000468842">
    <property type="component" value="Unassembled WGS sequence"/>
</dbReference>
<evidence type="ECO:0000313" key="5">
    <source>
        <dbReference type="EMBL" id="KAB7133824.1"/>
    </source>
</evidence>
<dbReference type="EMBL" id="WDWU01000002">
    <property type="protein sequence ID" value="KAB7057734.1"/>
    <property type="molecule type" value="Genomic_DNA"/>
</dbReference>
<comment type="caution">
    <text evidence="6">The sequence shown here is derived from an EMBL/GenBank/DDBJ whole genome shotgun (WGS) entry which is preliminary data.</text>
</comment>
<evidence type="ECO:0000313" key="2">
    <source>
        <dbReference type="EMBL" id="KAB6837039.1"/>
    </source>
</evidence>
<dbReference type="EMBL" id="JAWUDL010000014">
    <property type="protein sequence ID" value="MDW7546753.1"/>
    <property type="molecule type" value="Genomic_DNA"/>
</dbReference>
<dbReference type="Proteomes" id="UP000461165">
    <property type="component" value="Unassembled WGS sequence"/>
</dbReference>
<dbReference type="Proteomes" id="UP000430971">
    <property type="component" value="Unassembled WGS sequence"/>
</dbReference>
<evidence type="ECO:0000313" key="15">
    <source>
        <dbReference type="Proteomes" id="UP000468842"/>
    </source>
</evidence>
<dbReference type="GO" id="GO:0003677">
    <property type="term" value="F:DNA binding"/>
    <property type="evidence" value="ECO:0007669"/>
    <property type="project" value="InterPro"/>
</dbReference>
<dbReference type="CDD" id="cd00093">
    <property type="entry name" value="HTH_XRE"/>
    <property type="match status" value="1"/>
</dbReference>
<dbReference type="InterPro" id="IPR001387">
    <property type="entry name" value="Cro/C1-type_HTH"/>
</dbReference>